<dbReference type="AlphaFoldDB" id="S8DK40"/>
<evidence type="ECO:0000313" key="6">
    <source>
        <dbReference type="Proteomes" id="UP000015453"/>
    </source>
</evidence>
<feature type="region of interest" description="Disordered" evidence="4">
    <location>
        <begin position="678"/>
        <end position="697"/>
    </location>
</feature>
<accession>S8DK40</accession>
<evidence type="ECO:0000256" key="1">
    <source>
        <dbReference type="ARBA" id="ARBA00004123"/>
    </source>
</evidence>
<evidence type="ECO:0000256" key="2">
    <source>
        <dbReference type="ARBA" id="ARBA00006076"/>
    </source>
</evidence>
<proteinExistence type="inferred from homology"/>
<sequence length="795" mass="91018">MGEDYENSGRHKSAAKDGASSRRHHDDSEETESLEAKKSVGHYNKDSRIGLKGEKEHKTRDQESLKYSGSYDEKEKETKSSGKHHSSSRDWRKEDKDEYEKEKQRGKDRAKDADREKHREKDRDKDQKDRMREKEREYRRDKEHGKDGDRVRDNDREKNKTRFKEKNRENERDRRKDLEKEMHKESAREYGRERGKDAADRDKLKEKNRETEVPIHQETDQEGNRHGSNLRRRDGNHGRGNDIDKDGESLTEPSGDVNLGSDFKIINKEERPETPGDHMAVLELEERIHKMKEERLLKSTEGSSEVLAWVNRSRKIAEKKNSEKEKTFKLSMNFEEQDNMNEEESDDENQHSSKHLGGVKIQQHGLEKVAEGGAIVMTLKDHSILADGDVNQEVDVLENLEIGEQRRRDEAYKAAKKKTGIYDDKFSAEAVSEKKILPQYDDPVADELVTLDSSGHFSAEAERKLKELRKRIQGASTRLQGEDLNSASKASSDYYTEEEMIMKFNRPKKKKSLRKKEKLDLDVLEAEAKSAGLGSGDLGSRNNGKRQNLREAQDRIEAEMRSNAYQSAYAKANEASKALRLEKENGAQSKEEDDIQAFGDDDDELQKSLARARKIALKSKDEDEKSTPKLINLLSSASSKKVGVENADSSLVDQQENKVVFTEMEEFVWGLQLDEEEKRPKEEDVFMEEDEAPSAVNEEIKVEDSGWTEVMETTEDENPVDDKSEAVVDETIHEAAVGKGLAGALKLLKERGTLKETVEWGGRNMDKKKSKLSGINGGGEAKEIRIERTDEYGRT</sequence>
<dbReference type="GO" id="GO:0046540">
    <property type="term" value="C:U4/U6 x U5 tri-snRNP complex"/>
    <property type="evidence" value="ECO:0007669"/>
    <property type="project" value="TreeGrafter"/>
</dbReference>
<feature type="region of interest" description="Disordered" evidence="4">
    <location>
        <begin position="475"/>
        <end position="496"/>
    </location>
</feature>
<gene>
    <name evidence="5" type="ORF">M569_11517</name>
</gene>
<dbReference type="OrthoDB" id="5583at2759"/>
<evidence type="ECO:0000256" key="4">
    <source>
        <dbReference type="SAM" id="MobiDB-lite"/>
    </source>
</evidence>
<evidence type="ECO:0008006" key="7">
    <source>
        <dbReference type="Google" id="ProtNLM"/>
    </source>
</evidence>
<comment type="similarity">
    <text evidence="2">Belongs to the SNU66/SART1 family.</text>
</comment>
<feature type="compositionally biased region" description="Basic and acidic residues" evidence="4">
    <location>
        <begin position="265"/>
        <end position="276"/>
    </location>
</feature>
<feature type="compositionally biased region" description="Basic and acidic residues" evidence="4">
    <location>
        <begin position="71"/>
        <end position="80"/>
    </location>
</feature>
<reference evidence="5 6" key="1">
    <citation type="journal article" date="2013" name="BMC Genomics">
        <title>The miniature genome of a carnivorous plant Genlisea aurea contains a low number of genes and short non-coding sequences.</title>
        <authorList>
            <person name="Leushkin E.V."/>
            <person name="Sutormin R.A."/>
            <person name="Nabieva E.R."/>
            <person name="Penin A.A."/>
            <person name="Kondrashov A.S."/>
            <person name="Logacheva M.D."/>
        </authorList>
    </citation>
    <scope>NUCLEOTIDE SEQUENCE [LARGE SCALE GENOMIC DNA]</scope>
</reference>
<keyword evidence="6" id="KW-1185">Reference proteome</keyword>
<feature type="compositionally biased region" description="Basic and acidic residues" evidence="4">
    <location>
        <begin position="780"/>
        <end position="795"/>
    </location>
</feature>
<evidence type="ECO:0000256" key="3">
    <source>
        <dbReference type="ARBA" id="ARBA00023242"/>
    </source>
</evidence>
<organism evidence="5 6">
    <name type="scientific">Genlisea aurea</name>
    <dbReference type="NCBI Taxonomy" id="192259"/>
    <lineage>
        <taxon>Eukaryota</taxon>
        <taxon>Viridiplantae</taxon>
        <taxon>Streptophyta</taxon>
        <taxon>Embryophyta</taxon>
        <taxon>Tracheophyta</taxon>
        <taxon>Spermatophyta</taxon>
        <taxon>Magnoliopsida</taxon>
        <taxon>eudicotyledons</taxon>
        <taxon>Gunneridae</taxon>
        <taxon>Pentapetalae</taxon>
        <taxon>asterids</taxon>
        <taxon>lamiids</taxon>
        <taxon>Lamiales</taxon>
        <taxon>Lentibulariaceae</taxon>
        <taxon>Genlisea</taxon>
    </lineage>
</organism>
<feature type="compositionally biased region" description="Acidic residues" evidence="4">
    <location>
        <begin position="591"/>
        <end position="603"/>
    </location>
</feature>
<feature type="region of interest" description="Disordered" evidence="4">
    <location>
        <begin position="580"/>
        <end position="603"/>
    </location>
</feature>
<feature type="region of interest" description="Disordered" evidence="4">
    <location>
        <begin position="1"/>
        <end position="279"/>
    </location>
</feature>
<dbReference type="GO" id="GO:0000481">
    <property type="term" value="P:maturation of 5S rRNA"/>
    <property type="evidence" value="ECO:0007669"/>
    <property type="project" value="TreeGrafter"/>
</dbReference>
<name>S8DK40_9LAMI</name>
<feature type="region of interest" description="Disordered" evidence="4">
    <location>
        <begin position="530"/>
        <end position="560"/>
    </location>
</feature>
<dbReference type="Proteomes" id="UP000015453">
    <property type="component" value="Unassembled WGS sequence"/>
</dbReference>
<feature type="compositionally biased region" description="Acidic residues" evidence="4">
    <location>
        <begin position="335"/>
        <end position="347"/>
    </location>
</feature>
<evidence type="ECO:0000313" key="5">
    <source>
        <dbReference type="EMBL" id="EPS63268.1"/>
    </source>
</evidence>
<feature type="region of interest" description="Disordered" evidence="4">
    <location>
        <begin position="320"/>
        <end position="363"/>
    </location>
</feature>
<dbReference type="GO" id="GO:0045292">
    <property type="term" value="P:mRNA cis splicing, via spliceosome"/>
    <property type="evidence" value="ECO:0007669"/>
    <property type="project" value="TreeGrafter"/>
</dbReference>
<dbReference type="PANTHER" id="PTHR14152:SF5">
    <property type="entry name" value="U4_U6.U5 TRI-SNRNP-ASSOCIATED PROTEIN 1"/>
    <property type="match status" value="1"/>
</dbReference>
<dbReference type="InterPro" id="IPR005011">
    <property type="entry name" value="SNU66/SART1"/>
</dbReference>
<dbReference type="PANTHER" id="PTHR14152">
    <property type="entry name" value="SQUAMOUS CELL CARCINOMA ANTIGEN RECOGNISED BY CYTOTOXIC T LYMPHOCYTES"/>
    <property type="match status" value="1"/>
</dbReference>
<dbReference type="EMBL" id="AUSU01005590">
    <property type="protein sequence ID" value="EPS63268.1"/>
    <property type="molecule type" value="Genomic_DNA"/>
</dbReference>
<feature type="non-terminal residue" evidence="5">
    <location>
        <position position="795"/>
    </location>
</feature>
<feature type="compositionally biased region" description="Polar residues" evidence="4">
    <location>
        <begin position="475"/>
        <end position="494"/>
    </location>
</feature>
<keyword evidence="3" id="KW-0539">Nucleus</keyword>
<feature type="region of interest" description="Disordered" evidence="4">
    <location>
        <begin position="765"/>
        <end position="795"/>
    </location>
</feature>
<comment type="caution">
    <text evidence="5">The sequence shown here is derived from an EMBL/GenBank/DDBJ whole genome shotgun (WGS) entry which is preliminary data.</text>
</comment>
<feature type="compositionally biased region" description="Basic and acidic residues" evidence="4">
    <location>
        <begin position="34"/>
        <end position="64"/>
    </location>
</feature>
<feature type="compositionally biased region" description="Basic and acidic residues" evidence="4">
    <location>
        <begin position="87"/>
        <end position="248"/>
    </location>
</feature>
<comment type="subcellular location">
    <subcellularLocation>
        <location evidence="1">Nucleus</location>
    </subcellularLocation>
</comment>
<feature type="compositionally biased region" description="Basic and acidic residues" evidence="4">
    <location>
        <begin position="548"/>
        <end position="560"/>
    </location>
</feature>
<protein>
    <recommendedName>
        <fullName evidence="7">SART-1 family protein</fullName>
    </recommendedName>
</protein>
<dbReference type="Pfam" id="PF03343">
    <property type="entry name" value="SART-1"/>
    <property type="match status" value="1"/>
</dbReference>